<dbReference type="Gene3D" id="3.40.1190.20">
    <property type="match status" value="1"/>
</dbReference>
<dbReference type="InterPro" id="IPR052562">
    <property type="entry name" value="Ketohexokinase-related"/>
</dbReference>
<protein>
    <submittedName>
        <fullName evidence="2">Kinase</fullName>
    </submittedName>
</protein>
<keyword evidence="2" id="KW-0808">Transferase</keyword>
<dbReference type="EMBL" id="JAAZSR010000331">
    <property type="protein sequence ID" value="NKX51868.1"/>
    <property type="molecule type" value="Genomic_DNA"/>
</dbReference>
<organism evidence="2 3">
    <name type="scientific">Arthrobacter deserti</name>
    <dbReference type="NCBI Taxonomy" id="1742687"/>
    <lineage>
        <taxon>Bacteria</taxon>
        <taxon>Bacillati</taxon>
        <taxon>Actinomycetota</taxon>
        <taxon>Actinomycetes</taxon>
        <taxon>Micrococcales</taxon>
        <taxon>Micrococcaceae</taxon>
        <taxon>Arthrobacter</taxon>
    </lineage>
</organism>
<proteinExistence type="predicted"/>
<dbReference type="Proteomes" id="UP000523795">
    <property type="component" value="Unassembled WGS sequence"/>
</dbReference>
<feature type="non-terminal residue" evidence="2">
    <location>
        <position position="184"/>
    </location>
</feature>
<dbReference type="SUPFAM" id="SSF53613">
    <property type="entry name" value="Ribokinase-like"/>
    <property type="match status" value="1"/>
</dbReference>
<dbReference type="Pfam" id="PF00294">
    <property type="entry name" value="PfkB"/>
    <property type="match status" value="1"/>
</dbReference>
<gene>
    <name evidence="2" type="ORF">HER39_15100</name>
</gene>
<sequence>MAPEGPAPLGVFVGLATLAVIQRADRVPGPTEKITASWQACAAGGPAANAAVVFAALGGRARLLTAIGSGPAAGIIREDLERHGVEVVDAGPVSGADAAISSVIVNTLTGERSVVTRDAAGHDVGAPEDLDRLLDGAVVVLLDGHHPRLAAAAGRSAAGQQVPVVLDAGRWRPVWDELLPAARA</sequence>
<evidence type="ECO:0000259" key="1">
    <source>
        <dbReference type="Pfam" id="PF00294"/>
    </source>
</evidence>
<keyword evidence="2" id="KW-0418">Kinase</keyword>
<accession>A0ABX1JRA8</accession>
<name>A0ABX1JRA8_9MICC</name>
<reference evidence="2 3" key="1">
    <citation type="submission" date="2020-04" db="EMBL/GenBank/DDBJ databases">
        <authorList>
            <person name="Liu S."/>
        </authorList>
    </citation>
    <scope>NUCLEOTIDE SEQUENCE [LARGE SCALE GENOMIC DNA]</scope>
    <source>
        <strain evidence="2 3">CGMCC 1.15091</strain>
    </source>
</reference>
<dbReference type="InterPro" id="IPR029056">
    <property type="entry name" value="Ribokinase-like"/>
</dbReference>
<dbReference type="GO" id="GO:0016301">
    <property type="term" value="F:kinase activity"/>
    <property type="evidence" value="ECO:0007669"/>
    <property type="project" value="UniProtKB-KW"/>
</dbReference>
<dbReference type="PANTHER" id="PTHR42774:SF3">
    <property type="entry name" value="KETOHEXOKINASE"/>
    <property type="match status" value="1"/>
</dbReference>
<feature type="domain" description="Carbohydrate kinase PfkB" evidence="1">
    <location>
        <begin position="11"/>
        <end position="144"/>
    </location>
</feature>
<evidence type="ECO:0000313" key="3">
    <source>
        <dbReference type="Proteomes" id="UP000523795"/>
    </source>
</evidence>
<keyword evidence="3" id="KW-1185">Reference proteome</keyword>
<dbReference type="InterPro" id="IPR011611">
    <property type="entry name" value="PfkB_dom"/>
</dbReference>
<evidence type="ECO:0000313" key="2">
    <source>
        <dbReference type="EMBL" id="NKX51868.1"/>
    </source>
</evidence>
<dbReference type="PANTHER" id="PTHR42774">
    <property type="entry name" value="PHOSPHOTRANSFERASE SYSTEM TRANSPORT PROTEIN"/>
    <property type="match status" value="1"/>
</dbReference>
<comment type="caution">
    <text evidence="2">The sequence shown here is derived from an EMBL/GenBank/DDBJ whole genome shotgun (WGS) entry which is preliminary data.</text>
</comment>